<protein>
    <submittedName>
        <fullName evidence="2">Uncharacterized protein</fullName>
    </submittedName>
</protein>
<dbReference type="GeneID" id="28865523"/>
<proteinExistence type="predicted"/>
<dbReference type="RefSeq" id="XP_018159266.1">
    <property type="nucleotide sequence ID" value="XM_018301416.1"/>
</dbReference>
<comment type="caution">
    <text evidence="2">The sequence shown here is derived from an EMBL/GenBank/DDBJ whole genome shotgun (WGS) entry which is preliminary data.</text>
</comment>
<evidence type="ECO:0000256" key="1">
    <source>
        <dbReference type="SAM" id="MobiDB-lite"/>
    </source>
</evidence>
<dbReference type="Proteomes" id="UP000092177">
    <property type="component" value="Chromosome 4"/>
</dbReference>
<name>A0A1B7YFC5_COLHI</name>
<reference evidence="3" key="1">
    <citation type="journal article" date="2017" name="BMC Genomics">
        <title>Gapless genome assembly of Colletotrichum higginsianum reveals chromosome structure and association of transposable elements with secondary metabolite gene clusters.</title>
        <authorList>
            <person name="Dallery J.-F."/>
            <person name="Lapalu N."/>
            <person name="Zampounis A."/>
            <person name="Pigne S."/>
            <person name="Luyten I."/>
            <person name="Amselem J."/>
            <person name="Wittenberg A.H.J."/>
            <person name="Zhou S."/>
            <person name="de Queiroz M.V."/>
            <person name="Robin G.P."/>
            <person name="Auger A."/>
            <person name="Hainaut M."/>
            <person name="Henrissat B."/>
            <person name="Kim K.-T."/>
            <person name="Lee Y.-H."/>
            <person name="Lespinet O."/>
            <person name="Schwartz D.C."/>
            <person name="Thon M.R."/>
            <person name="O'Connell R.J."/>
        </authorList>
    </citation>
    <scope>NUCLEOTIDE SEQUENCE [LARGE SCALE GENOMIC DNA]</scope>
    <source>
        <strain evidence="3">IMI 349063</strain>
    </source>
</reference>
<sequence length="117" mass="13072">MMLVDYFKGPFVVWHRPIFFISAESPSPRHPQHEAISNLHHRGARRHVDGGVRQVQALLVRAGQLHVPGQDSGQCSLGRGHGQGLRRPRDGRLLRPELQGVLPVQEDVPSLHPLQGH</sequence>
<dbReference type="VEuPathDB" id="FungiDB:CH63R_06441"/>
<dbReference type="KEGG" id="chig:CH63R_06441"/>
<accession>A0A1B7YFC5</accession>
<gene>
    <name evidence="2" type="ORF">CH63R_06441</name>
</gene>
<evidence type="ECO:0000313" key="2">
    <source>
        <dbReference type="EMBL" id="OBR10749.1"/>
    </source>
</evidence>
<dbReference type="EMBL" id="LTAN01000004">
    <property type="protein sequence ID" value="OBR10749.1"/>
    <property type="molecule type" value="Genomic_DNA"/>
</dbReference>
<keyword evidence="3" id="KW-1185">Reference proteome</keyword>
<feature type="region of interest" description="Disordered" evidence="1">
    <location>
        <begin position="70"/>
        <end position="91"/>
    </location>
</feature>
<dbReference type="AlphaFoldDB" id="A0A1B7YFC5"/>
<organism evidence="2 3">
    <name type="scientific">Colletotrichum higginsianum (strain IMI 349063)</name>
    <name type="common">Crucifer anthracnose fungus</name>
    <dbReference type="NCBI Taxonomy" id="759273"/>
    <lineage>
        <taxon>Eukaryota</taxon>
        <taxon>Fungi</taxon>
        <taxon>Dikarya</taxon>
        <taxon>Ascomycota</taxon>
        <taxon>Pezizomycotina</taxon>
        <taxon>Sordariomycetes</taxon>
        <taxon>Hypocreomycetidae</taxon>
        <taxon>Glomerellales</taxon>
        <taxon>Glomerellaceae</taxon>
        <taxon>Colletotrichum</taxon>
        <taxon>Colletotrichum destructivum species complex</taxon>
    </lineage>
</organism>
<evidence type="ECO:0000313" key="3">
    <source>
        <dbReference type="Proteomes" id="UP000092177"/>
    </source>
</evidence>